<comment type="similarity">
    <text evidence="1">Belongs to the beta type-B retroviral polymerase family. HERV class-II K(HML-2) pol subfamily.</text>
</comment>
<evidence type="ECO:0000259" key="3">
    <source>
        <dbReference type="Pfam" id="PF00078"/>
    </source>
</evidence>
<proteinExistence type="inferred from homology"/>
<protein>
    <recommendedName>
        <fullName evidence="2">ribonuclease H</fullName>
        <ecNumber evidence="2">3.1.26.4</ecNumber>
    </recommendedName>
</protein>
<sequence length="245" mass="26776">MEKEIRYMLDNTIATPSSSEWASPCLLVGKSDGTVRFCTDFRKVNSVTKPDCFPLPRIDDCIDQVGSAKYVSKFDLLKGYWQVPLTQRAQEMSSFITPSGLYSYQCEFAKATVTYLGKVVGNGEVRPVQAKVQAVQDFPSPTTKRELMRFLGLAPSFEKPFTLLVDASNVGAGAVLQQSGVDGLDHPGIWWESLHSCLGTSGLIAPPMARSDGWLIECTCCCGYVHPLKETAGILNAVTFCAQAQ</sequence>
<dbReference type="Gene3D" id="3.10.10.10">
    <property type="entry name" value="HIV Type 1 Reverse Transcriptase, subunit A, domain 1"/>
    <property type="match status" value="1"/>
</dbReference>
<gene>
    <name evidence="4" type="ORF">QQF64_023139</name>
</gene>
<comment type="caution">
    <text evidence="4">The sequence shown here is derived from an EMBL/GenBank/DDBJ whole genome shotgun (WGS) entry which is preliminary data.</text>
</comment>
<dbReference type="CDD" id="cd01647">
    <property type="entry name" value="RT_LTR"/>
    <property type="match status" value="1"/>
</dbReference>
<evidence type="ECO:0000313" key="5">
    <source>
        <dbReference type="Proteomes" id="UP001558613"/>
    </source>
</evidence>
<dbReference type="Proteomes" id="UP001558613">
    <property type="component" value="Unassembled WGS sequence"/>
</dbReference>
<organism evidence="4 5">
    <name type="scientific">Cirrhinus molitorella</name>
    <name type="common">mud carp</name>
    <dbReference type="NCBI Taxonomy" id="172907"/>
    <lineage>
        <taxon>Eukaryota</taxon>
        <taxon>Metazoa</taxon>
        <taxon>Chordata</taxon>
        <taxon>Craniata</taxon>
        <taxon>Vertebrata</taxon>
        <taxon>Euteleostomi</taxon>
        <taxon>Actinopterygii</taxon>
        <taxon>Neopterygii</taxon>
        <taxon>Teleostei</taxon>
        <taxon>Ostariophysi</taxon>
        <taxon>Cypriniformes</taxon>
        <taxon>Cyprinidae</taxon>
        <taxon>Labeoninae</taxon>
        <taxon>Labeonini</taxon>
        <taxon>Cirrhinus</taxon>
    </lineage>
</organism>
<accession>A0ABR3L4I6</accession>
<evidence type="ECO:0000256" key="1">
    <source>
        <dbReference type="ARBA" id="ARBA00010879"/>
    </source>
</evidence>
<dbReference type="InterPro" id="IPR043502">
    <property type="entry name" value="DNA/RNA_pol_sf"/>
</dbReference>
<dbReference type="EMBL" id="JAYMGO010000025">
    <property type="protein sequence ID" value="KAL1247763.1"/>
    <property type="molecule type" value="Genomic_DNA"/>
</dbReference>
<evidence type="ECO:0000256" key="2">
    <source>
        <dbReference type="ARBA" id="ARBA00012180"/>
    </source>
</evidence>
<dbReference type="PANTHER" id="PTHR37984">
    <property type="entry name" value="PROTEIN CBG26694"/>
    <property type="match status" value="1"/>
</dbReference>
<dbReference type="InterPro" id="IPR043128">
    <property type="entry name" value="Rev_trsase/Diguanyl_cyclase"/>
</dbReference>
<dbReference type="InterPro" id="IPR050951">
    <property type="entry name" value="Retrovirus_Pol_polyprotein"/>
</dbReference>
<name>A0ABR3L4I6_9TELE</name>
<dbReference type="InterPro" id="IPR000477">
    <property type="entry name" value="RT_dom"/>
</dbReference>
<feature type="domain" description="Reverse transcriptase" evidence="3">
    <location>
        <begin position="30"/>
        <end position="118"/>
    </location>
</feature>
<evidence type="ECO:0000313" key="4">
    <source>
        <dbReference type="EMBL" id="KAL1247763.1"/>
    </source>
</evidence>
<dbReference type="Pfam" id="PF00078">
    <property type="entry name" value="RVT_1"/>
    <property type="match status" value="1"/>
</dbReference>
<reference evidence="4 5" key="1">
    <citation type="submission" date="2023-09" db="EMBL/GenBank/DDBJ databases">
        <authorList>
            <person name="Wang M."/>
        </authorList>
    </citation>
    <scope>NUCLEOTIDE SEQUENCE [LARGE SCALE GENOMIC DNA]</scope>
    <source>
        <strain evidence="4">GT-2023</strain>
        <tissue evidence="4">Liver</tissue>
    </source>
</reference>
<dbReference type="Gene3D" id="3.30.70.270">
    <property type="match status" value="1"/>
</dbReference>
<keyword evidence="5" id="KW-1185">Reference proteome</keyword>
<dbReference type="EC" id="3.1.26.4" evidence="2"/>
<dbReference type="PANTHER" id="PTHR37984:SF5">
    <property type="entry name" value="PROTEIN NYNRIN-LIKE"/>
    <property type="match status" value="1"/>
</dbReference>
<dbReference type="SUPFAM" id="SSF56672">
    <property type="entry name" value="DNA/RNA polymerases"/>
    <property type="match status" value="1"/>
</dbReference>